<dbReference type="AlphaFoldDB" id="A0A6N7INQ8"/>
<evidence type="ECO:0000256" key="1">
    <source>
        <dbReference type="ARBA" id="ARBA00022448"/>
    </source>
</evidence>
<dbReference type="SUPFAM" id="SSF52540">
    <property type="entry name" value="P-loop containing nucleoside triphosphate hydrolases"/>
    <property type="match status" value="1"/>
</dbReference>
<comment type="caution">
    <text evidence="5">The sequence shown here is derived from an EMBL/GenBank/DDBJ whole genome shotgun (WGS) entry which is preliminary data.</text>
</comment>
<evidence type="ECO:0000256" key="3">
    <source>
        <dbReference type="ARBA" id="ARBA00022840"/>
    </source>
</evidence>
<dbReference type="EMBL" id="WHYR01000010">
    <property type="protein sequence ID" value="MQL51656.1"/>
    <property type="molecule type" value="Genomic_DNA"/>
</dbReference>
<dbReference type="GO" id="GO:0005524">
    <property type="term" value="F:ATP binding"/>
    <property type="evidence" value="ECO:0007669"/>
    <property type="project" value="UniProtKB-KW"/>
</dbReference>
<dbReference type="SMART" id="SM00382">
    <property type="entry name" value="AAA"/>
    <property type="match status" value="1"/>
</dbReference>
<proteinExistence type="predicted"/>
<dbReference type="GO" id="GO:0016020">
    <property type="term" value="C:membrane"/>
    <property type="evidence" value="ECO:0007669"/>
    <property type="project" value="InterPro"/>
</dbReference>
<dbReference type="InterPro" id="IPR027417">
    <property type="entry name" value="P-loop_NTPase"/>
</dbReference>
<organism evidence="5 6">
    <name type="scientific">Desulfofundulus thermobenzoicus</name>
    <dbReference type="NCBI Taxonomy" id="29376"/>
    <lineage>
        <taxon>Bacteria</taxon>
        <taxon>Bacillati</taxon>
        <taxon>Bacillota</taxon>
        <taxon>Clostridia</taxon>
        <taxon>Eubacteriales</taxon>
        <taxon>Peptococcaceae</taxon>
        <taxon>Desulfofundulus</taxon>
    </lineage>
</organism>
<accession>A0A6N7INQ8</accession>
<dbReference type="GO" id="GO:0035435">
    <property type="term" value="P:phosphate ion transmembrane transport"/>
    <property type="evidence" value="ECO:0007669"/>
    <property type="project" value="InterPro"/>
</dbReference>
<dbReference type="Proteomes" id="UP000441717">
    <property type="component" value="Unassembled WGS sequence"/>
</dbReference>
<evidence type="ECO:0000256" key="2">
    <source>
        <dbReference type="ARBA" id="ARBA00022741"/>
    </source>
</evidence>
<dbReference type="NCBIfam" id="TIGR00972">
    <property type="entry name" value="3a0107s01c2"/>
    <property type="match status" value="1"/>
</dbReference>
<name>A0A6N7INQ8_9FIRM</name>
<dbReference type="PROSITE" id="PS00211">
    <property type="entry name" value="ABC_TRANSPORTER_1"/>
    <property type="match status" value="1"/>
</dbReference>
<keyword evidence="6" id="KW-1185">Reference proteome</keyword>
<dbReference type="PANTHER" id="PTHR43423:SF1">
    <property type="entry name" value="ABC TRANSPORTER I FAMILY MEMBER 17"/>
    <property type="match status" value="1"/>
</dbReference>
<dbReference type="OrthoDB" id="9780431at2"/>
<evidence type="ECO:0000259" key="4">
    <source>
        <dbReference type="PROSITE" id="PS50893"/>
    </source>
</evidence>
<keyword evidence="3 5" id="KW-0067">ATP-binding</keyword>
<dbReference type="PROSITE" id="PS50893">
    <property type="entry name" value="ABC_TRANSPORTER_2"/>
    <property type="match status" value="1"/>
</dbReference>
<dbReference type="RefSeq" id="WP_152945590.1">
    <property type="nucleotide sequence ID" value="NZ_WHYR01000010.1"/>
</dbReference>
<dbReference type="Pfam" id="PF00005">
    <property type="entry name" value="ABC_tran"/>
    <property type="match status" value="1"/>
</dbReference>
<dbReference type="InterPro" id="IPR003439">
    <property type="entry name" value="ABC_transporter-like_ATP-bd"/>
</dbReference>
<dbReference type="GO" id="GO:0016887">
    <property type="term" value="F:ATP hydrolysis activity"/>
    <property type="evidence" value="ECO:0007669"/>
    <property type="project" value="InterPro"/>
</dbReference>
<keyword evidence="2" id="KW-0547">Nucleotide-binding</keyword>
<dbReference type="InterPro" id="IPR017871">
    <property type="entry name" value="ABC_transporter-like_CS"/>
</dbReference>
<dbReference type="InterPro" id="IPR003593">
    <property type="entry name" value="AAA+_ATPase"/>
</dbReference>
<gene>
    <name evidence="5" type="primary">pstB</name>
    <name evidence="5" type="ORF">GFC01_05150</name>
</gene>
<dbReference type="PANTHER" id="PTHR43423">
    <property type="entry name" value="ABC TRANSPORTER I FAMILY MEMBER 17"/>
    <property type="match status" value="1"/>
</dbReference>
<dbReference type="InterPro" id="IPR005670">
    <property type="entry name" value="PstB-like"/>
</dbReference>
<dbReference type="Gene3D" id="3.40.50.300">
    <property type="entry name" value="P-loop containing nucleotide triphosphate hydrolases"/>
    <property type="match status" value="1"/>
</dbReference>
<dbReference type="CDD" id="cd03260">
    <property type="entry name" value="ABC_PstB_phosphate_transporter"/>
    <property type="match status" value="1"/>
</dbReference>
<sequence length="255" mass="28389">MSFKLQVEELQAWYDDQQVLKGINLSVRANSITAVIGPSGCGKSTFIRCLNRMHEVVPGARVAGRVCIDEVNIYNGISPVEVRRRVGMVFQSPNIFPNMSILHNVVAGLSLNGVRNKKLLEEKAEYCLKQVGLWEEVKDRLHGAAGGLSSGQLQRVCIARALAVEPEVLLMDEPCSALDPIASIRIEELMRELKEKYTIVLVTHNMQQAARVSDYTAFLCQGELIEYGSTPEVFIRPRDRRTENYITGRGDSVAV</sequence>
<feature type="domain" description="ABC transporter" evidence="4">
    <location>
        <begin position="5"/>
        <end position="246"/>
    </location>
</feature>
<protein>
    <submittedName>
        <fullName evidence="5">Phosphate ABC transporter ATP-binding protein</fullName>
    </submittedName>
</protein>
<keyword evidence="1" id="KW-0813">Transport</keyword>
<evidence type="ECO:0000313" key="6">
    <source>
        <dbReference type="Proteomes" id="UP000441717"/>
    </source>
</evidence>
<reference evidence="5 6" key="1">
    <citation type="submission" date="2019-10" db="EMBL/GenBank/DDBJ databases">
        <title>Comparative genomics of sulfur disproportionating microorganisms.</title>
        <authorList>
            <person name="Ward L.M."/>
            <person name="Bertran E."/>
            <person name="Johnston D."/>
        </authorList>
    </citation>
    <scope>NUCLEOTIDE SEQUENCE [LARGE SCALE GENOMIC DNA]</scope>
    <source>
        <strain evidence="5 6">DSM 14055</strain>
    </source>
</reference>
<dbReference type="GO" id="GO:0005315">
    <property type="term" value="F:phosphate transmembrane transporter activity"/>
    <property type="evidence" value="ECO:0007669"/>
    <property type="project" value="InterPro"/>
</dbReference>
<evidence type="ECO:0000313" key="5">
    <source>
        <dbReference type="EMBL" id="MQL51656.1"/>
    </source>
</evidence>